<dbReference type="GO" id="GO:0006352">
    <property type="term" value="P:DNA-templated transcription initiation"/>
    <property type="evidence" value="ECO:0007669"/>
    <property type="project" value="InterPro"/>
</dbReference>
<dbReference type="InterPro" id="IPR013324">
    <property type="entry name" value="RNA_pol_sigma_r3/r4-like"/>
</dbReference>
<dbReference type="AlphaFoldDB" id="A0A9D7XNP1"/>
<evidence type="ECO:0000256" key="4">
    <source>
        <dbReference type="ARBA" id="ARBA00023163"/>
    </source>
</evidence>
<proteinExistence type="inferred from homology"/>
<dbReference type="CDD" id="cd06171">
    <property type="entry name" value="Sigma70_r4"/>
    <property type="match status" value="1"/>
</dbReference>
<dbReference type="GO" id="GO:0003677">
    <property type="term" value="F:DNA binding"/>
    <property type="evidence" value="ECO:0007669"/>
    <property type="project" value="InterPro"/>
</dbReference>
<reference evidence="7 9" key="1">
    <citation type="submission" date="2020-10" db="EMBL/GenBank/DDBJ databases">
        <title>Connecting structure to function with the recovery of over 1000 high-quality activated sludge metagenome-assembled genomes encoding full-length rRNA genes using long-read sequencing.</title>
        <authorList>
            <person name="Singleton C.M."/>
            <person name="Petriglieri F."/>
            <person name="Kristensen J.M."/>
            <person name="Kirkegaard R.H."/>
            <person name="Michaelsen T.Y."/>
            <person name="Andersen M.H."/>
            <person name="Karst S.M."/>
            <person name="Dueholm M.S."/>
            <person name="Nielsen P.H."/>
            <person name="Albertsen M."/>
        </authorList>
    </citation>
    <scope>NUCLEOTIDE SEQUENCE [LARGE SCALE GENOMIC DNA]</scope>
    <source>
        <strain evidence="7">Ribe_18-Q3-R11-54_MAXAC.273</strain>
    </source>
</reference>
<dbReference type="SUPFAM" id="SSF88946">
    <property type="entry name" value="Sigma2 domain of RNA polymerase sigma factors"/>
    <property type="match status" value="1"/>
</dbReference>
<organism evidence="7 9">
    <name type="scientific">Candidatus Opimibacter skivensis</name>
    <dbReference type="NCBI Taxonomy" id="2982028"/>
    <lineage>
        <taxon>Bacteria</taxon>
        <taxon>Pseudomonadati</taxon>
        <taxon>Bacteroidota</taxon>
        <taxon>Saprospiria</taxon>
        <taxon>Saprospirales</taxon>
        <taxon>Saprospiraceae</taxon>
        <taxon>Candidatus Opimibacter</taxon>
    </lineage>
</organism>
<evidence type="ECO:0000256" key="2">
    <source>
        <dbReference type="ARBA" id="ARBA00023015"/>
    </source>
</evidence>
<gene>
    <name evidence="7" type="ORF">IPP15_14615</name>
    <name evidence="8" type="ORF">IPP15_20675</name>
</gene>
<dbReference type="PANTHER" id="PTHR43133">
    <property type="entry name" value="RNA POLYMERASE ECF-TYPE SIGMA FACTO"/>
    <property type="match status" value="1"/>
</dbReference>
<comment type="similarity">
    <text evidence="1">Belongs to the sigma-70 factor family. ECF subfamily.</text>
</comment>
<evidence type="ECO:0000259" key="6">
    <source>
        <dbReference type="Pfam" id="PF08281"/>
    </source>
</evidence>
<dbReference type="InterPro" id="IPR039425">
    <property type="entry name" value="RNA_pol_sigma-70-like"/>
</dbReference>
<dbReference type="PANTHER" id="PTHR43133:SF46">
    <property type="entry name" value="RNA POLYMERASE SIGMA-70 FACTOR ECF SUBFAMILY"/>
    <property type="match status" value="1"/>
</dbReference>
<keyword evidence="4" id="KW-0804">Transcription</keyword>
<dbReference type="InterPro" id="IPR007627">
    <property type="entry name" value="RNA_pol_sigma70_r2"/>
</dbReference>
<dbReference type="Gene3D" id="1.10.1740.10">
    <property type="match status" value="1"/>
</dbReference>
<keyword evidence="3" id="KW-0731">Sigma factor</keyword>
<dbReference type="EMBL" id="JADKGY010000021">
    <property type="protein sequence ID" value="MBK9983589.1"/>
    <property type="molecule type" value="Genomic_DNA"/>
</dbReference>
<dbReference type="InterPro" id="IPR036388">
    <property type="entry name" value="WH-like_DNA-bd_sf"/>
</dbReference>
<dbReference type="InterPro" id="IPR013249">
    <property type="entry name" value="RNA_pol_sigma70_r4_t2"/>
</dbReference>
<name>A0A9D7XNP1_9BACT</name>
<keyword evidence="2" id="KW-0805">Transcription regulation</keyword>
<protein>
    <submittedName>
        <fullName evidence="7">RNA polymerase sigma factor</fullName>
    </submittedName>
</protein>
<dbReference type="Gene3D" id="1.10.10.10">
    <property type="entry name" value="Winged helix-like DNA-binding domain superfamily/Winged helix DNA-binding domain"/>
    <property type="match status" value="1"/>
</dbReference>
<dbReference type="InterPro" id="IPR014284">
    <property type="entry name" value="RNA_pol_sigma-70_dom"/>
</dbReference>
<dbReference type="Proteomes" id="UP000808337">
    <property type="component" value="Unassembled WGS sequence"/>
</dbReference>
<evidence type="ECO:0000256" key="3">
    <source>
        <dbReference type="ARBA" id="ARBA00023082"/>
    </source>
</evidence>
<evidence type="ECO:0000256" key="1">
    <source>
        <dbReference type="ARBA" id="ARBA00010641"/>
    </source>
</evidence>
<dbReference type="EMBL" id="JADKGY010000031">
    <property type="protein sequence ID" value="MBK9984743.1"/>
    <property type="molecule type" value="Genomic_DNA"/>
</dbReference>
<comment type="caution">
    <text evidence="7">The sequence shown here is derived from an EMBL/GenBank/DDBJ whole genome shotgun (WGS) entry which is preliminary data.</text>
</comment>
<dbReference type="GO" id="GO:0016987">
    <property type="term" value="F:sigma factor activity"/>
    <property type="evidence" value="ECO:0007669"/>
    <property type="project" value="UniProtKB-KW"/>
</dbReference>
<accession>A0A9D7XNP1</accession>
<dbReference type="Pfam" id="PF08281">
    <property type="entry name" value="Sigma70_r4_2"/>
    <property type="match status" value="1"/>
</dbReference>
<dbReference type="NCBIfam" id="TIGR02937">
    <property type="entry name" value="sigma70-ECF"/>
    <property type="match status" value="1"/>
</dbReference>
<evidence type="ECO:0000313" key="8">
    <source>
        <dbReference type="EMBL" id="MBK9984743.1"/>
    </source>
</evidence>
<feature type="domain" description="RNA polymerase sigma factor 70 region 4 type 2" evidence="6">
    <location>
        <begin position="122"/>
        <end position="174"/>
    </location>
</feature>
<evidence type="ECO:0000259" key="5">
    <source>
        <dbReference type="Pfam" id="PF04542"/>
    </source>
</evidence>
<feature type="domain" description="RNA polymerase sigma-70 region 2" evidence="5">
    <location>
        <begin position="29"/>
        <end position="97"/>
    </location>
</feature>
<dbReference type="InterPro" id="IPR013325">
    <property type="entry name" value="RNA_pol_sigma_r2"/>
</dbReference>
<dbReference type="Pfam" id="PF04542">
    <property type="entry name" value="Sigma70_r2"/>
    <property type="match status" value="1"/>
</dbReference>
<evidence type="ECO:0000313" key="7">
    <source>
        <dbReference type="EMBL" id="MBK9983589.1"/>
    </source>
</evidence>
<evidence type="ECO:0000313" key="9">
    <source>
        <dbReference type="Proteomes" id="UP000808337"/>
    </source>
</evidence>
<sequence>MSISISLENQEKGFIDACVAKERWAQKQLYEDNYTLLMGVCLRYSSNQDDALDILHEGFIKILNNIHKYQPGTSLVAWMRRIMVNTAIDYYRMQTRRRTEDLETAYNVQTNEPDALSKLTVQEIIKCIQRLSPAYRSVFNLYVVEGFSHKEIADILEITESTSRSNLVKARSKLKDFIAATLGQHAK</sequence>
<dbReference type="SUPFAM" id="SSF88659">
    <property type="entry name" value="Sigma3 and sigma4 domains of RNA polymerase sigma factors"/>
    <property type="match status" value="1"/>
</dbReference>